<evidence type="ECO:0000259" key="6">
    <source>
        <dbReference type="Pfam" id="PF05175"/>
    </source>
</evidence>
<dbReference type="SUPFAM" id="SSF53335">
    <property type="entry name" value="S-adenosyl-L-methionine-dependent methyltransferases"/>
    <property type="match status" value="1"/>
</dbReference>
<evidence type="ECO:0000256" key="4">
    <source>
        <dbReference type="ARBA" id="ARBA00022691"/>
    </source>
</evidence>
<dbReference type="Pfam" id="PF05175">
    <property type="entry name" value="MTS"/>
    <property type="match status" value="1"/>
</dbReference>
<dbReference type="AlphaFoldDB" id="A0A3B0T8B5"/>
<dbReference type="Pfam" id="PF17827">
    <property type="entry name" value="PrmC_N"/>
    <property type="match status" value="1"/>
</dbReference>
<accession>A0A3B0T8B5</accession>
<dbReference type="GO" id="GO:0003676">
    <property type="term" value="F:nucleic acid binding"/>
    <property type="evidence" value="ECO:0007669"/>
    <property type="project" value="InterPro"/>
</dbReference>
<evidence type="ECO:0000256" key="5">
    <source>
        <dbReference type="ARBA" id="ARBA00048391"/>
    </source>
</evidence>
<sequence length="321" mass="33192">MRAGTGFQGDQAGITVHDALGSAARRLRAAYVDQPGLDARLLLGHALGVGQTDLVLRHADPIGAQAERRFEDLVRRRAAREPVSRILGTREFYGRGFEIGPAALDPRADTETLIDAALDLAASRAGGPTGSLKWPMRLADLGTGSGAILLTLLAQWPAATGVGIDISAGALRVAARNAATLGLADRAQMLCSDWDAALGGRFDLVVSNPPYIASAQIGRLDPEVARFDPHLALDGGADGLDAYRALAGLAARRLADGGCLLVEIGSGQADDVATVFAAAGLVCDAPLADLAGLDRVIAVRLKPEAKGAEREKALGMPGRSS</sequence>
<comment type="catalytic activity">
    <reaction evidence="5">
        <text>L-glutaminyl-[peptide chain release factor] + S-adenosyl-L-methionine = N(5)-methyl-L-glutaminyl-[peptide chain release factor] + S-adenosyl-L-homocysteine + H(+)</text>
        <dbReference type="Rhea" id="RHEA:42896"/>
        <dbReference type="Rhea" id="RHEA-COMP:10271"/>
        <dbReference type="Rhea" id="RHEA-COMP:10272"/>
        <dbReference type="ChEBI" id="CHEBI:15378"/>
        <dbReference type="ChEBI" id="CHEBI:30011"/>
        <dbReference type="ChEBI" id="CHEBI:57856"/>
        <dbReference type="ChEBI" id="CHEBI:59789"/>
        <dbReference type="ChEBI" id="CHEBI:61891"/>
        <dbReference type="EC" id="2.1.1.297"/>
    </reaction>
</comment>
<evidence type="ECO:0000313" key="8">
    <source>
        <dbReference type="EMBL" id="VAW13120.1"/>
    </source>
</evidence>
<dbReference type="InterPro" id="IPR019874">
    <property type="entry name" value="RF_methyltr_PrmC"/>
</dbReference>
<dbReference type="PANTHER" id="PTHR18895">
    <property type="entry name" value="HEMK METHYLTRANSFERASE"/>
    <property type="match status" value="1"/>
</dbReference>
<dbReference type="NCBIfam" id="TIGR00536">
    <property type="entry name" value="hemK_fam"/>
    <property type="match status" value="1"/>
</dbReference>
<keyword evidence="4" id="KW-0949">S-adenosyl-L-methionine</keyword>
<dbReference type="Gene3D" id="3.40.50.150">
    <property type="entry name" value="Vaccinia Virus protein VP39"/>
    <property type="match status" value="1"/>
</dbReference>
<dbReference type="GO" id="GO:0102559">
    <property type="term" value="F:peptide chain release factor N(5)-glutamine methyltransferase activity"/>
    <property type="evidence" value="ECO:0007669"/>
    <property type="project" value="UniProtKB-EC"/>
</dbReference>
<dbReference type="EC" id="2.1.1.297" evidence="1"/>
<dbReference type="InterPro" id="IPR002052">
    <property type="entry name" value="DNA_methylase_N6_adenine_CS"/>
</dbReference>
<dbReference type="InterPro" id="IPR004556">
    <property type="entry name" value="HemK-like"/>
</dbReference>
<reference evidence="8" key="1">
    <citation type="submission" date="2018-06" db="EMBL/GenBank/DDBJ databases">
        <authorList>
            <person name="Zhirakovskaya E."/>
        </authorList>
    </citation>
    <scope>NUCLEOTIDE SEQUENCE</scope>
</reference>
<dbReference type="PROSITE" id="PS00092">
    <property type="entry name" value="N6_MTASE"/>
    <property type="match status" value="1"/>
</dbReference>
<protein>
    <recommendedName>
        <fullName evidence="1">peptide chain release factor N(5)-glutamine methyltransferase</fullName>
        <ecNumber evidence="1">2.1.1.297</ecNumber>
    </recommendedName>
</protein>
<dbReference type="InterPro" id="IPR040758">
    <property type="entry name" value="PrmC_N"/>
</dbReference>
<dbReference type="CDD" id="cd02440">
    <property type="entry name" value="AdoMet_MTases"/>
    <property type="match status" value="1"/>
</dbReference>
<dbReference type="HAMAP" id="MF_02126">
    <property type="entry name" value="RF_methyltr_PrmC"/>
    <property type="match status" value="1"/>
</dbReference>
<evidence type="ECO:0000256" key="2">
    <source>
        <dbReference type="ARBA" id="ARBA00022603"/>
    </source>
</evidence>
<feature type="domain" description="Release factor glutamine methyltransferase N-terminal" evidence="7">
    <location>
        <begin position="18"/>
        <end position="88"/>
    </location>
</feature>
<feature type="domain" description="Methyltransferase small" evidence="6">
    <location>
        <begin position="137"/>
        <end position="215"/>
    </location>
</feature>
<keyword evidence="2 8" id="KW-0489">Methyltransferase</keyword>
<dbReference type="InterPro" id="IPR050320">
    <property type="entry name" value="N5-glutamine_MTase"/>
</dbReference>
<evidence type="ECO:0000256" key="3">
    <source>
        <dbReference type="ARBA" id="ARBA00022679"/>
    </source>
</evidence>
<dbReference type="NCBIfam" id="TIGR03534">
    <property type="entry name" value="RF_mod_PrmC"/>
    <property type="match status" value="1"/>
</dbReference>
<evidence type="ECO:0000256" key="1">
    <source>
        <dbReference type="ARBA" id="ARBA00012771"/>
    </source>
</evidence>
<dbReference type="GO" id="GO:0032259">
    <property type="term" value="P:methylation"/>
    <property type="evidence" value="ECO:0007669"/>
    <property type="project" value="UniProtKB-KW"/>
</dbReference>
<dbReference type="EMBL" id="UOEM01000059">
    <property type="protein sequence ID" value="VAW13120.1"/>
    <property type="molecule type" value="Genomic_DNA"/>
</dbReference>
<dbReference type="Gene3D" id="1.10.8.10">
    <property type="entry name" value="DNA helicase RuvA subunit, C-terminal domain"/>
    <property type="match status" value="1"/>
</dbReference>
<keyword evidence="3 8" id="KW-0808">Transferase</keyword>
<dbReference type="PANTHER" id="PTHR18895:SF74">
    <property type="entry name" value="MTRF1L RELEASE FACTOR GLUTAMINE METHYLTRANSFERASE"/>
    <property type="match status" value="1"/>
</dbReference>
<dbReference type="InterPro" id="IPR007848">
    <property type="entry name" value="Small_mtfrase_dom"/>
</dbReference>
<evidence type="ECO:0000259" key="7">
    <source>
        <dbReference type="Pfam" id="PF17827"/>
    </source>
</evidence>
<proteinExistence type="inferred from homology"/>
<name>A0A3B0T8B5_9ZZZZ</name>
<dbReference type="InterPro" id="IPR029063">
    <property type="entry name" value="SAM-dependent_MTases_sf"/>
</dbReference>
<gene>
    <name evidence="8" type="ORF">MNBD_ALPHA09-281</name>
</gene>
<organism evidence="8">
    <name type="scientific">hydrothermal vent metagenome</name>
    <dbReference type="NCBI Taxonomy" id="652676"/>
    <lineage>
        <taxon>unclassified sequences</taxon>
        <taxon>metagenomes</taxon>
        <taxon>ecological metagenomes</taxon>
    </lineage>
</organism>